<organism evidence="2 4">
    <name type="scientific">Rotaria sordida</name>
    <dbReference type="NCBI Taxonomy" id="392033"/>
    <lineage>
        <taxon>Eukaryota</taxon>
        <taxon>Metazoa</taxon>
        <taxon>Spiralia</taxon>
        <taxon>Gnathifera</taxon>
        <taxon>Rotifera</taxon>
        <taxon>Eurotatoria</taxon>
        <taxon>Bdelloidea</taxon>
        <taxon>Philodinida</taxon>
        <taxon>Philodinidae</taxon>
        <taxon>Rotaria</taxon>
    </lineage>
</organism>
<name>A0A814CR58_9BILA</name>
<dbReference type="EMBL" id="CAJNOT010000334">
    <property type="protein sequence ID" value="CAF0944621.1"/>
    <property type="molecule type" value="Genomic_DNA"/>
</dbReference>
<evidence type="ECO:0000313" key="2">
    <source>
        <dbReference type="EMBL" id="CAF0944621.1"/>
    </source>
</evidence>
<dbReference type="PANTHER" id="PTHR22028">
    <property type="entry name" value="SFI1 SPINDLE BODY DOMAIN-CONTAINING PROTEIN-RELATED"/>
    <property type="match status" value="1"/>
</dbReference>
<evidence type="ECO:0000313" key="3">
    <source>
        <dbReference type="EMBL" id="CAF3564259.1"/>
    </source>
</evidence>
<gene>
    <name evidence="3" type="ORF">JBS370_LOCUS1991</name>
    <name evidence="2" type="ORF">ZHD862_LOCUS9668</name>
</gene>
<reference evidence="2" key="1">
    <citation type="submission" date="2021-02" db="EMBL/GenBank/DDBJ databases">
        <authorList>
            <person name="Nowell W R."/>
        </authorList>
    </citation>
    <scope>NUCLEOTIDE SEQUENCE</scope>
</reference>
<evidence type="ECO:0000256" key="1">
    <source>
        <dbReference type="SAM" id="Coils"/>
    </source>
</evidence>
<comment type="caution">
    <text evidence="2">The sequence shown here is derived from an EMBL/GenBank/DDBJ whole genome shotgun (WGS) entry which is preliminary data.</text>
</comment>
<evidence type="ECO:0000313" key="4">
    <source>
        <dbReference type="Proteomes" id="UP000663864"/>
    </source>
</evidence>
<dbReference type="GO" id="GO:0019902">
    <property type="term" value="F:phosphatase binding"/>
    <property type="evidence" value="ECO:0007669"/>
    <property type="project" value="TreeGrafter"/>
</dbReference>
<keyword evidence="1" id="KW-0175">Coiled coil</keyword>
<dbReference type="Proteomes" id="UP000663864">
    <property type="component" value="Unassembled WGS sequence"/>
</dbReference>
<dbReference type="EMBL" id="CAJOBD010000074">
    <property type="protein sequence ID" value="CAF3564259.1"/>
    <property type="molecule type" value="Genomic_DNA"/>
</dbReference>
<dbReference type="InterPro" id="IPR052270">
    <property type="entry name" value="CACF_protein"/>
</dbReference>
<dbReference type="Proteomes" id="UP000663836">
    <property type="component" value="Unassembled WGS sequence"/>
</dbReference>
<dbReference type="PANTHER" id="PTHR22028:SF4">
    <property type="entry name" value="PROTEIN SFI1 HOMOLOG"/>
    <property type="match status" value="1"/>
</dbReference>
<sequence length="1212" mass="150251">MLDPQQNSSRPLLSITPRKKSVRFNITSPSPRIPKLLNENESNNINHHHHHPVNVSYTIPSTTINIDHITNQSHMQHLNNHIEYIPTTRRNNLQITGEKILPQPKTFDELQQFMKIKAENLRRNMTKVATTFNHASTHLNRLKEEQQVVLKRPSRIPVSTRHRSPSPTIVIYKKPQHHSLDDLRWYCLARKFSILWQKKIFGYHLRRIKYFYQKNLLKKYFQLWKNITKNNQYELIANEFYHRNLLKTYFHIWLNFLSQNHIAIEHINHKRIQHTWNIWKIQLNKRRLHQQQFIIANKQYQRKILFRFYQIWQINTYQRRQQHEKSIRSNYHYRIHLQRICFNALLTYTEYRRRKNIHKKRVYDYYQRRLVEKNYSKWKQALTRKLLIQQHKHRLAQLQERVLMRWAFEQWKSYIYDLADEQRTMHMAEQYSDRRIMRSTLIILSQYVIQRRMKQRLNWIAVQHRARMIKRIYYRIWKHRLEQRENIYMHTEFHKAESFYHMKITIRYWFRWRRYINDCRQEHARLNAADVYFNSKLLRKYFNLLHANITDERYEKLLEKQADDYYRLRYLRIYYMYWKVQTRIHERYQMNWRIAIIHEEKTIRQKIFNTWLNRAHSKLIDNEQNIVAERHYFRTIIVRSWLTWRQLIDQRHNEERFERIAIQFYYHTIERHVLNSWKLYIQHCRYMKQMYHESEHFYLQHRGKTIFFQWLNKARHRRRLMIIINERFNRIQRNTLRQYFRQWRDNLQEEKDDRQLTQYAIDHYNRSLKRKILLTWNNDMIQQVLIDNENEMKLNKYRQEKNYFYSQIIYNKWKQKSNEHLRNRFLLQRSQIFYEKNLLKKIFSQWKEQHHFDMRIKLLQRQAIWFDRMRLISRIYLQWKQRWQSEQKLNEEKHRALLFWALQLQKKCFVKWLIYISSRKRKKLRYHEATHQRHDELIRNSLRQFLIYTDHTRQRRQALFIHQQVYLYHDRNALASKYVSKWRIFVKESIARKQLTQRLIQRNTNIVPIINNPLDLVKFDNSPPKITNRPRPRKPAFLSESFSTTAIDKTESEIPTINIRTSPSSPKIDHSLHSPFISIKRSTNIRQDLSSSPPPPPPPPVLLPPSAFQINSNEIKMPLSSRQIIDNKIQISHRSYSTQPSTNIFINKDNLLNVKQRLEIYLNNKAKLKRLRQQLANLSPSQIDKQLEQECQQLTAFIASEKIHLTSILQNL</sequence>
<feature type="coiled-coil region" evidence="1">
    <location>
        <begin position="1151"/>
        <end position="1178"/>
    </location>
</feature>
<dbReference type="AlphaFoldDB" id="A0A814CR58"/>
<accession>A0A814CR58</accession>
<proteinExistence type="predicted"/>
<evidence type="ECO:0008006" key="5">
    <source>
        <dbReference type="Google" id="ProtNLM"/>
    </source>
</evidence>
<protein>
    <recommendedName>
        <fullName evidence="5">Protein SFI1 homolog</fullName>
    </recommendedName>
</protein>